<evidence type="ECO:0000313" key="12">
    <source>
        <dbReference type="EMBL" id="KAK1799399.1"/>
    </source>
</evidence>
<dbReference type="FunFam" id="3.30.160.60:FF:000446">
    <property type="entry name" value="Zinc finger protein"/>
    <property type="match status" value="2"/>
</dbReference>
<protein>
    <recommendedName>
        <fullName evidence="11">C2H2-type domain-containing protein</fullName>
    </recommendedName>
</protein>
<dbReference type="PANTHER" id="PTHR24394">
    <property type="entry name" value="ZINC FINGER PROTEIN"/>
    <property type="match status" value="1"/>
</dbReference>
<feature type="domain" description="C2H2-type" evidence="11">
    <location>
        <begin position="399"/>
        <end position="426"/>
    </location>
</feature>
<feature type="region of interest" description="Disordered" evidence="10">
    <location>
        <begin position="2056"/>
        <end position="2076"/>
    </location>
</feature>
<keyword evidence="4 9" id="KW-0863">Zinc-finger</keyword>
<feature type="region of interest" description="Disordered" evidence="10">
    <location>
        <begin position="1454"/>
        <end position="1485"/>
    </location>
</feature>
<feature type="compositionally biased region" description="Basic and acidic residues" evidence="10">
    <location>
        <begin position="428"/>
        <end position="443"/>
    </location>
</feature>
<dbReference type="InterPro" id="IPR036236">
    <property type="entry name" value="Znf_C2H2_sf"/>
</dbReference>
<feature type="domain" description="C2H2-type" evidence="11">
    <location>
        <begin position="1428"/>
        <end position="1455"/>
    </location>
</feature>
<feature type="domain" description="C2H2-type" evidence="11">
    <location>
        <begin position="1720"/>
        <end position="1744"/>
    </location>
</feature>
<name>A0AAD9E058_9TELE</name>
<proteinExistence type="predicted"/>
<evidence type="ECO:0000256" key="3">
    <source>
        <dbReference type="ARBA" id="ARBA00022737"/>
    </source>
</evidence>
<evidence type="ECO:0000256" key="4">
    <source>
        <dbReference type="ARBA" id="ARBA00022771"/>
    </source>
</evidence>
<comment type="subcellular location">
    <subcellularLocation>
        <location evidence="1">Nucleus</location>
    </subcellularLocation>
</comment>
<dbReference type="Pfam" id="PF00096">
    <property type="entry name" value="zf-C2H2"/>
    <property type="match status" value="6"/>
</dbReference>
<keyword evidence="3" id="KW-0677">Repeat</keyword>
<dbReference type="PROSITE" id="PS50157">
    <property type="entry name" value="ZINC_FINGER_C2H2_2"/>
    <property type="match status" value="14"/>
</dbReference>
<feature type="region of interest" description="Disordered" evidence="10">
    <location>
        <begin position="1000"/>
        <end position="1044"/>
    </location>
</feature>
<dbReference type="PANTHER" id="PTHR24394:SF48">
    <property type="entry name" value="ZINC FINGER PROTEIN 771"/>
    <property type="match status" value="1"/>
</dbReference>
<evidence type="ECO:0000256" key="6">
    <source>
        <dbReference type="ARBA" id="ARBA00023015"/>
    </source>
</evidence>
<feature type="region of interest" description="Disordered" evidence="10">
    <location>
        <begin position="583"/>
        <end position="617"/>
    </location>
</feature>
<feature type="compositionally biased region" description="Basic and acidic residues" evidence="10">
    <location>
        <begin position="1923"/>
        <end position="1935"/>
    </location>
</feature>
<dbReference type="Gene3D" id="3.30.160.60">
    <property type="entry name" value="Classic Zinc Finger"/>
    <property type="match status" value="9"/>
</dbReference>
<feature type="compositionally biased region" description="Basic and acidic residues" evidence="10">
    <location>
        <begin position="694"/>
        <end position="762"/>
    </location>
</feature>
<feature type="compositionally biased region" description="Low complexity" evidence="10">
    <location>
        <begin position="1655"/>
        <end position="1669"/>
    </location>
</feature>
<feature type="region of interest" description="Disordered" evidence="10">
    <location>
        <begin position="419"/>
        <end position="448"/>
    </location>
</feature>
<feature type="region of interest" description="Disordered" evidence="10">
    <location>
        <begin position="1346"/>
        <end position="1392"/>
    </location>
</feature>
<feature type="non-terminal residue" evidence="12">
    <location>
        <position position="1"/>
    </location>
</feature>
<evidence type="ECO:0000256" key="1">
    <source>
        <dbReference type="ARBA" id="ARBA00004123"/>
    </source>
</evidence>
<dbReference type="GO" id="GO:0008270">
    <property type="term" value="F:zinc ion binding"/>
    <property type="evidence" value="ECO:0007669"/>
    <property type="project" value="UniProtKB-KW"/>
</dbReference>
<keyword evidence="8" id="KW-0539">Nucleus</keyword>
<feature type="compositionally biased region" description="Polar residues" evidence="10">
    <location>
        <begin position="1956"/>
        <end position="1967"/>
    </location>
</feature>
<accession>A0AAD9E058</accession>
<feature type="domain" description="C2H2-type" evidence="11">
    <location>
        <begin position="274"/>
        <end position="301"/>
    </location>
</feature>
<keyword evidence="7" id="KW-0804">Transcription</keyword>
<feature type="domain" description="C2H2-type" evidence="11">
    <location>
        <begin position="2215"/>
        <end position="2238"/>
    </location>
</feature>
<feature type="compositionally biased region" description="Polar residues" evidence="10">
    <location>
        <begin position="940"/>
        <end position="950"/>
    </location>
</feature>
<keyword evidence="5" id="KW-0862">Zinc</keyword>
<dbReference type="PROSITE" id="PS00028">
    <property type="entry name" value="ZINC_FINGER_C2H2_1"/>
    <property type="match status" value="15"/>
</dbReference>
<dbReference type="GO" id="GO:0000981">
    <property type="term" value="F:DNA-binding transcription factor activity, RNA polymerase II-specific"/>
    <property type="evidence" value="ECO:0007669"/>
    <property type="project" value="TreeGrafter"/>
</dbReference>
<feature type="domain" description="C2H2-type" evidence="11">
    <location>
        <begin position="1400"/>
        <end position="1427"/>
    </location>
</feature>
<reference evidence="12" key="1">
    <citation type="submission" date="2023-03" db="EMBL/GenBank/DDBJ databases">
        <title>Electrophorus voltai genome.</title>
        <authorList>
            <person name="Bian C."/>
        </authorList>
    </citation>
    <scope>NUCLEOTIDE SEQUENCE</scope>
    <source>
        <strain evidence="12">CB-2022</strain>
        <tissue evidence="12">Muscle</tissue>
    </source>
</reference>
<comment type="caution">
    <text evidence="12">The sequence shown here is derived from an EMBL/GenBank/DDBJ whole genome shotgun (WGS) entry which is preliminary data.</text>
</comment>
<feature type="region of interest" description="Disordered" evidence="10">
    <location>
        <begin position="1185"/>
        <end position="1274"/>
    </location>
</feature>
<feature type="compositionally biased region" description="Polar residues" evidence="10">
    <location>
        <begin position="1223"/>
        <end position="1234"/>
    </location>
</feature>
<feature type="domain" description="C2H2-type" evidence="11">
    <location>
        <begin position="2187"/>
        <end position="2214"/>
    </location>
</feature>
<keyword evidence="13" id="KW-1185">Reference proteome</keyword>
<feature type="compositionally biased region" description="Polar residues" evidence="10">
    <location>
        <begin position="1024"/>
        <end position="1044"/>
    </location>
</feature>
<keyword evidence="2" id="KW-0479">Metal-binding</keyword>
<feature type="domain" description="C2H2-type" evidence="11">
    <location>
        <begin position="631"/>
        <end position="658"/>
    </location>
</feature>
<feature type="compositionally biased region" description="Basic and acidic residues" evidence="10">
    <location>
        <begin position="862"/>
        <end position="877"/>
    </location>
</feature>
<evidence type="ECO:0000313" key="13">
    <source>
        <dbReference type="Proteomes" id="UP001239994"/>
    </source>
</evidence>
<organism evidence="12 13">
    <name type="scientific">Electrophorus voltai</name>
    <dbReference type="NCBI Taxonomy" id="2609070"/>
    <lineage>
        <taxon>Eukaryota</taxon>
        <taxon>Metazoa</taxon>
        <taxon>Chordata</taxon>
        <taxon>Craniata</taxon>
        <taxon>Vertebrata</taxon>
        <taxon>Euteleostomi</taxon>
        <taxon>Actinopterygii</taxon>
        <taxon>Neopterygii</taxon>
        <taxon>Teleostei</taxon>
        <taxon>Ostariophysi</taxon>
        <taxon>Gymnotiformes</taxon>
        <taxon>Gymnotoidei</taxon>
        <taxon>Gymnotidae</taxon>
        <taxon>Electrophorus</taxon>
    </lineage>
</organism>
<sequence length="2252" mass="251588">MSTAVSVPGEAEVSGLVQQPVTLAVDPALEPLAIETEAINTCDSRSFTPDSSLVAPAHTTDLEVVDPGMNAPTDAGLTDKALWDSAHSYVDFDSIMAQERKYFLKMTKLQLLHRALNERLMAAVEQIMEMVGGTVLEYEEETVRARKENEILRRRLRWMEGENPTDWPGEAEVSGLEQQPVTLAVDPALEPLAIKTEPIDTCDSQSFTPDSSLVAPANTTNLELVDPGMNAPTDAGLPDGALWDSAHSYMAPLDFDPTMVRHWRGRGRSQRMSFACPDCGKVFGREHRLIIHMRIHSSERPYTYRRRKACFYGDKTRKKKLHRISKTSREIVDELSDGSEQTERSTGLDDISTSTTPAPSAPEVEPDEAAGGANQNPEASAARPVDLRARQGGARTKMPRCVQCKRVFTHVSRLAVHMKTHRKPLPTHQEHEEQEGTDKTDRRSRQHPKVVHYSKVPRYRPECLKEGVSGWVTISLTLTEHCVKLFYTVILWDKEYSDTEFCLSEEALNASIIHRSVQRLMYSIAVTFSNSSQKAVMRNNEAEVERARAGGHTLFQCSECKKVFARSCWLTFHLKSHERERVLARKERKQRQVPGSRMQRSVPQGSPEPTKEITKEATAENSKVHVLKKIFACPYCDKVFAREGWLGPHIRSHTSKTPQKSGIFPDNIIPGSTQRRTRRTIVSQSFQQLEEDTTEVKSVTEDSKRKNENSEKIKEQPKAKNVELNKNYTESERNSETKRIGNESERTIDKTNKIPDESKTISKEPSGGMGGIRSKKSYPCRQCGKVYLLAGCLKTHKKMHRRERILRLMEEQRQMERSAEGQSLEEEEEEEEENIGERKPKRSKRVLEIQQKLGKRRSTKKQHLDKSPQKNEDKPSDDQPAEAKSIEAATKAPGRCVCKHCGKVYARRNWLNLHILGHRKQMLALQQDSDEMQKNDDEQTSQGSSSTEDSAVQKGKDGGKASFPCPFCEKAFPRAMRLMVHMQIHSGEKPYPYRQRKEQFYGDLTRPRGPSSDSQEKTSEECVASTSTETSEQTGPQTYTSNLTSLEDSEGNAKLYKTHYCFYCRKPCVRMTQHLQSMHPKEPDVVKALSYEKNSKERKQLLDLLRSKGDFLHNTDVVRSGEGSLVPSRQLATATSNEDYVLCIYCLELFSRRSVANHVQRCKQKYQDRAATSCSELLPITVSRSPIPTSNTGCTSENLKSAPESINSPLPDTSLSEELLKANPQSANAPNAGSSCIAGDEENPHEEYDGSLEGDQSIGSLEGDQSVGSLSETGHCGAQLDANIECTHSSPKYLGTSAEQVDLERGCDITSDTSLVTGQTGSDDTPDASQTGSDYVHKWSLCNHTDTNMSEEQKTEVEQSSQRVLERRRRSSRPHIQVNQPMRLDDDSDEESVSHSTKVHVCEHCNATFCSPYHLRRHVYTHTGERPYWCSQCNMGFIQKYRFRNHRMMHHGETQLSLDQELARSRKKRSLSGEKPANNELHQQPLDEHAAMSPELHNPDMERAASTDGGEKKMNKIDRFSSLLSERLSVVVREIIGMVEDIVSEYREETTRTKKENEILKRQLRDFFLIDDDTDAFEEGTTTQQKEGSLGQQEPLINITLQNLCQKLPESRVPASDHRAKPSREPDDPLSHSSTQPGKELGKRRRSVIWRPAQSNSSGSSHSGAASDLSEQEDSAESGDTCTPTDTGAGGKGQKRKPAGKASTCAGGPLKASTRAGGPHKCSKCDKSFTELKYLKSHHRLAHSKVMGCNICGKAFAQTVDLQRHLLTHSGERPHQCDRCPRSFAQLGNLRKHQQTHESKQQHNCPQCNMGFNDPDALGQHDCGRDKPFCCNICRQLEQVHAEHVTESGEAMVSLPATSYNMTCLVVGLGRHILASIHLIATGTLTAVRYWDDILRAIVRQYAGSGVLFSPNFPEPASPPAQQERRSLQEQPESRELELNQNQLLRGQHVSIKTEATSHPSHVQSFLESAPESLDTSQCLAQTDHDHELDLAIVDETSNMKREPTESTVPQISSDGTVHSPVLQIVDLESVSTAACNISNPPMLNDEIVYSIPHEESDLELSNSPKGDSSTLQESVKTTTTSCNVFPTADHKMIRANTSCNMSALHTGPQSMKTMSHAATGARDPPSASGKASISVLHSQALNQGAGVGVGALQGRATLTCPECGRPFLHRSQLKVHMYIHTGEKPYVCKQCGKRFNNGGTLSNHSSVHRQVRMYSCPVCHRRFKDTYTCRKHMRVHAKVAHAAVQQDLNSG</sequence>
<feature type="compositionally biased region" description="Polar residues" evidence="10">
    <location>
        <begin position="1185"/>
        <end position="1216"/>
    </location>
</feature>
<feature type="compositionally biased region" description="Acidic residues" evidence="10">
    <location>
        <begin position="1239"/>
        <end position="1252"/>
    </location>
</feature>
<feature type="domain" description="C2H2-type" evidence="11">
    <location>
        <begin position="555"/>
        <end position="582"/>
    </location>
</feature>
<evidence type="ECO:0000256" key="7">
    <source>
        <dbReference type="ARBA" id="ARBA00023163"/>
    </source>
</evidence>
<feature type="region of interest" description="Disordered" evidence="10">
    <location>
        <begin position="2107"/>
        <end position="2133"/>
    </location>
</feature>
<feature type="compositionally biased region" description="Acidic residues" evidence="10">
    <location>
        <begin position="823"/>
        <end position="834"/>
    </location>
</feature>
<feature type="domain" description="C2H2-type" evidence="11">
    <location>
        <begin position="1775"/>
        <end position="1802"/>
    </location>
</feature>
<dbReference type="EMBL" id="JAROKS010000012">
    <property type="protein sequence ID" value="KAK1799399.1"/>
    <property type="molecule type" value="Genomic_DNA"/>
</dbReference>
<feature type="compositionally biased region" description="Polar residues" evidence="10">
    <location>
        <begin position="2060"/>
        <end position="2076"/>
    </location>
</feature>
<feature type="region of interest" description="Disordered" evidence="10">
    <location>
        <begin position="330"/>
        <end position="385"/>
    </location>
</feature>
<feature type="domain" description="C2H2-type" evidence="11">
    <location>
        <begin position="778"/>
        <end position="805"/>
    </location>
</feature>
<feature type="domain" description="C2H2-type" evidence="11">
    <location>
        <begin position="2159"/>
        <end position="2186"/>
    </location>
</feature>
<evidence type="ECO:0000256" key="2">
    <source>
        <dbReference type="ARBA" id="ARBA00022723"/>
    </source>
</evidence>
<feature type="region of interest" description="Disordered" evidence="10">
    <location>
        <begin position="929"/>
        <end position="959"/>
    </location>
</feature>
<dbReference type="Proteomes" id="UP001239994">
    <property type="component" value="Unassembled WGS sequence"/>
</dbReference>
<gene>
    <name evidence="12" type="ORF">P4O66_007625</name>
</gene>
<keyword evidence="6" id="KW-0805">Transcription regulation</keyword>
<dbReference type="FunFam" id="3.30.160.60:FF:000495">
    <property type="entry name" value="zinc finger protein 668"/>
    <property type="match status" value="1"/>
</dbReference>
<dbReference type="FunFam" id="3.30.160.60:FF:000690">
    <property type="entry name" value="Zinc finger protein 354C"/>
    <property type="match status" value="1"/>
</dbReference>
<dbReference type="InterPro" id="IPR013087">
    <property type="entry name" value="Znf_C2H2_type"/>
</dbReference>
<feature type="region of interest" description="Disordered" evidence="10">
    <location>
        <begin position="1956"/>
        <end position="1977"/>
    </location>
</feature>
<feature type="region of interest" description="Disordered" evidence="10">
    <location>
        <begin position="1312"/>
        <end position="1332"/>
    </location>
</feature>
<feature type="region of interest" description="Disordered" evidence="10">
    <location>
        <begin position="1611"/>
        <end position="1721"/>
    </location>
</feature>
<dbReference type="SMART" id="SM00355">
    <property type="entry name" value="ZnF_C2H2"/>
    <property type="match status" value="16"/>
</dbReference>
<feature type="region of interest" description="Disordered" evidence="10">
    <location>
        <begin position="1911"/>
        <end position="1935"/>
    </location>
</feature>
<evidence type="ECO:0000256" key="9">
    <source>
        <dbReference type="PROSITE-ProRule" id="PRU00042"/>
    </source>
</evidence>
<feature type="compositionally biased region" description="Basic and acidic residues" evidence="10">
    <location>
        <begin position="1615"/>
        <end position="1630"/>
    </location>
</feature>
<evidence type="ECO:0000256" key="5">
    <source>
        <dbReference type="ARBA" id="ARBA00022833"/>
    </source>
</evidence>
<dbReference type="SUPFAM" id="SSF57667">
    <property type="entry name" value="beta-beta-alpha zinc fingers"/>
    <property type="match status" value="10"/>
</dbReference>
<feature type="domain" description="C2H2-type" evidence="11">
    <location>
        <begin position="963"/>
        <end position="990"/>
    </location>
</feature>
<dbReference type="GO" id="GO:0005634">
    <property type="term" value="C:nucleus"/>
    <property type="evidence" value="ECO:0007669"/>
    <property type="project" value="UniProtKB-SubCell"/>
</dbReference>
<evidence type="ECO:0000256" key="8">
    <source>
        <dbReference type="ARBA" id="ARBA00023242"/>
    </source>
</evidence>
<feature type="compositionally biased region" description="Polar residues" evidence="10">
    <location>
        <begin position="670"/>
        <end position="688"/>
    </location>
</feature>
<feature type="region of interest" description="Disordered" evidence="10">
    <location>
        <begin position="812"/>
        <end position="887"/>
    </location>
</feature>
<evidence type="ECO:0000259" key="11">
    <source>
        <dbReference type="PROSITE" id="PS50157"/>
    </source>
</evidence>
<feature type="domain" description="C2H2-type" evidence="11">
    <location>
        <begin position="1747"/>
        <end position="1774"/>
    </location>
</feature>
<feature type="region of interest" description="Disordered" evidence="10">
    <location>
        <begin position="652"/>
        <end position="777"/>
    </location>
</feature>
<dbReference type="FunFam" id="3.30.160.60:FF:000182">
    <property type="entry name" value="zinc finger protein 366"/>
    <property type="match status" value="1"/>
</dbReference>
<evidence type="ECO:0000256" key="10">
    <source>
        <dbReference type="SAM" id="MobiDB-lite"/>
    </source>
</evidence>